<evidence type="ECO:0000313" key="3">
    <source>
        <dbReference type="Proteomes" id="UP000821866"/>
    </source>
</evidence>
<reference evidence="2" key="1">
    <citation type="journal article" date="2020" name="Cell">
        <title>Large-Scale Comparative Analyses of Tick Genomes Elucidate Their Genetic Diversity and Vector Capacities.</title>
        <authorList>
            <consortium name="Tick Genome and Microbiome Consortium (TIGMIC)"/>
            <person name="Jia N."/>
            <person name="Wang J."/>
            <person name="Shi W."/>
            <person name="Du L."/>
            <person name="Sun Y."/>
            <person name="Zhan W."/>
            <person name="Jiang J.F."/>
            <person name="Wang Q."/>
            <person name="Zhang B."/>
            <person name="Ji P."/>
            <person name="Bell-Sakyi L."/>
            <person name="Cui X.M."/>
            <person name="Yuan T.T."/>
            <person name="Jiang B.G."/>
            <person name="Yang W.F."/>
            <person name="Lam T.T."/>
            <person name="Chang Q.C."/>
            <person name="Ding S.J."/>
            <person name="Wang X.J."/>
            <person name="Zhu J.G."/>
            <person name="Ruan X.D."/>
            <person name="Zhao L."/>
            <person name="Wei J.T."/>
            <person name="Ye R.Z."/>
            <person name="Que T.C."/>
            <person name="Du C.H."/>
            <person name="Zhou Y.H."/>
            <person name="Cheng J.X."/>
            <person name="Dai P.F."/>
            <person name="Guo W.B."/>
            <person name="Han X.H."/>
            <person name="Huang E.J."/>
            <person name="Li L.F."/>
            <person name="Wei W."/>
            <person name="Gao Y.C."/>
            <person name="Liu J.Z."/>
            <person name="Shao H.Z."/>
            <person name="Wang X."/>
            <person name="Wang C.C."/>
            <person name="Yang T.C."/>
            <person name="Huo Q.B."/>
            <person name="Li W."/>
            <person name="Chen H.Y."/>
            <person name="Chen S.E."/>
            <person name="Zhou L.G."/>
            <person name="Ni X.B."/>
            <person name="Tian J.H."/>
            <person name="Sheng Y."/>
            <person name="Liu T."/>
            <person name="Pan Y.S."/>
            <person name="Xia L.Y."/>
            <person name="Li J."/>
            <person name="Zhao F."/>
            <person name="Cao W.C."/>
        </authorList>
    </citation>
    <scope>NUCLEOTIDE SEQUENCE</scope>
    <source>
        <strain evidence="2">Rmic-2018</strain>
    </source>
</reference>
<dbReference type="AlphaFoldDB" id="A0A9J6F7W8"/>
<protein>
    <submittedName>
        <fullName evidence="2">Uncharacterized protein</fullName>
    </submittedName>
</protein>
<accession>A0A9J6F7W8</accession>
<feature type="region of interest" description="Disordered" evidence="1">
    <location>
        <begin position="49"/>
        <end position="77"/>
    </location>
</feature>
<organism evidence="2 3">
    <name type="scientific">Rhipicephalus microplus</name>
    <name type="common">Cattle tick</name>
    <name type="synonym">Boophilus microplus</name>
    <dbReference type="NCBI Taxonomy" id="6941"/>
    <lineage>
        <taxon>Eukaryota</taxon>
        <taxon>Metazoa</taxon>
        <taxon>Ecdysozoa</taxon>
        <taxon>Arthropoda</taxon>
        <taxon>Chelicerata</taxon>
        <taxon>Arachnida</taxon>
        <taxon>Acari</taxon>
        <taxon>Parasitiformes</taxon>
        <taxon>Ixodida</taxon>
        <taxon>Ixodoidea</taxon>
        <taxon>Ixodidae</taxon>
        <taxon>Rhipicephalinae</taxon>
        <taxon>Rhipicephalus</taxon>
        <taxon>Boophilus</taxon>
    </lineage>
</organism>
<evidence type="ECO:0000256" key="1">
    <source>
        <dbReference type="SAM" id="MobiDB-lite"/>
    </source>
</evidence>
<gene>
    <name evidence="2" type="ORF">HPB51_021323</name>
</gene>
<dbReference type="EMBL" id="JABSTU010000001">
    <property type="protein sequence ID" value="KAH8042239.1"/>
    <property type="molecule type" value="Genomic_DNA"/>
</dbReference>
<feature type="compositionally biased region" description="Polar residues" evidence="1">
    <location>
        <begin position="49"/>
        <end position="67"/>
    </location>
</feature>
<dbReference type="Proteomes" id="UP000821866">
    <property type="component" value="Chromosome 1"/>
</dbReference>
<comment type="caution">
    <text evidence="2">The sequence shown here is derived from an EMBL/GenBank/DDBJ whole genome shotgun (WGS) entry which is preliminary data.</text>
</comment>
<keyword evidence="3" id="KW-1185">Reference proteome</keyword>
<reference evidence="2" key="2">
    <citation type="submission" date="2021-09" db="EMBL/GenBank/DDBJ databases">
        <authorList>
            <person name="Jia N."/>
            <person name="Wang J."/>
            <person name="Shi W."/>
            <person name="Du L."/>
            <person name="Sun Y."/>
            <person name="Zhan W."/>
            <person name="Jiang J."/>
            <person name="Wang Q."/>
            <person name="Zhang B."/>
            <person name="Ji P."/>
            <person name="Sakyi L.B."/>
            <person name="Cui X."/>
            <person name="Yuan T."/>
            <person name="Jiang B."/>
            <person name="Yang W."/>
            <person name="Lam T.T.-Y."/>
            <person name="Chang Q."/>
            <person name="Ding S."/>
            <person name="Wang X."/>
            <person name="Zhu J."/>
            <person name="Ruan X."/>
            <person name="Zhao L."/>
            <person name="Wei J."/>
            <person name="Que T."/>
            <person name="Du C."/>
            <person name="Cheng J."/>
            <person name="Dai P."/>
            <person name="Han X."/>
            <person name="Huang E."/>
            <person name="Gao Y."/>
            <person name="Liu J."/>
            <person name="Shao H."/>
            <person name="Ye R."/>
            <person name="Li L."/>
            <person name="Wei W."/>
            <person name="Wang X."/>
            <person name="Wang C."/>
            <person name="Huo Q."/>
            <person name="Li W."/>
            <person name="Guo W."/>
            <person name="Chen H."/>
            <person name="Chen S."/>
            <person name="Zhou L."/>
            <person name="Zhou L."/>
            <person name="Ni X."/>
            <person name="Tian J."/>
            <person name="Zhou Y."/>
            <person name="Sheng Y."/>
            <person name="Liu T."/>
            <person name="Pan Y."/>
            <person name="Xia L."/>
            <person name="Li J."/>
            <person name="Zhao F."/>
            <person name="Cao W."/>
        </authorList>
    </citation>
    <scope>NUCLEOTIDE SEQUENCE</scope>
    <source>
        <strain evidence="2">Rmic-2018</strain>
        <tissue evidence="2">Larvae</tissue>
    </source>
</reference>
<sequence>MGTVTENASFAPQPSSSSMQPEYQLVISTPLVSWSVSGSECLGDQCQAVQGSSPSAFAQETRSVADNDTSDEADSSKRCEVLVTGTRVPESSTSTAVPSEAANVRATEILSLAPLPANRLEEWFHGRAMASGLPDTVSTDPRWAVIAPKSALSTPRKQIDPKGLVCSSGDCYQDAEYLSGLLSWEIDDPCDSFQPFVCRRWVSMLKDSPLTQSVSSDDVYVSIVEQRVQAIYHKRPQHFRIPVLLSNLMEKCRNTEHIENDGWGVLLEFMFNTFPRRFSPDASCSEED</sequence>
<name>A0A9J6F7W8_RHIMP</name>
<feature type="region of interest" description="Disordered" evidence="1">
    <location>
        <begin position="1"/>
        <end position="21"/>
    </location>
</feature>
<proteinExistence type="predicted"/>
<evidence type="ECO:0000313" key="2">
    <source>
        <dbReference type="EMBL" id="KAH8042239.1"/>
    </source>
</evidence>